<evidence type="ECO:0000256" key="9">
    <source>
        <dbReference type="ARBA" id="ARBA00022837"/>
    </source>
</evidence>
<evidence type="ECO:0000256" key="8">
    <source>
        <dbReference type="ARBA" id="ARBA00022825"/>
    </source>
</evidence>
<feature type="binding site" evidence="11">
    <location>
        <position position="567"/>
    </location>
    <ligand>
        <name>Ca(2+)</name>
        <dbReference type="ChEBI" id="CHEBI:29108"/>
    </ligand>
</feature>
<dbReference type="Gene3D" id="3.40.50.200">
    <property type="entry name" value="Peptidase S8/S53 domain"/>
    <property type="match status" value="1"/>
</dbReference>
<feature type="signal peptide" evidence="12">
    <location>
        <begin position="1"/>
        <end position="23"/>
    </location>
</feature>
<dbReference type="GO" id="GO:0006508">
    <property type="term" value="P:proteolysis"/>
    <property type="evidence" value="ECO:0007669"/>
    <property type="project" value="UniProtKB-KW"/>
</dbReference>
<dbReference type="AlphaFoldDB" id="A0A316YVV6"/>
<dbReference type="InterPro" id="IPR030400">
    <property type="entry name" value="Sedolisin_dom"/>
</dbReference>
<dbReference type="InterPro" id="IPR050819">
    <property type="entry name" value="Tripeptidyl-peptidase_I"/>
</dbReference>
<keyword evidence="15" id="KW-1185">Reference proteome</keyword>
<feature type="binding site" evidence="11">
    <location>
        <position position="546"/>
    </location>
    <ligand>
        <name>Ca(2+)</name>
        <dbReference type="ChEBI" id="CHEBI:29108"/>
    </ligand>
</feature>
<accession>A0A316YVV6</accession>
<keyword evidence="5 11" id="KW-0645">Protease</keyword>
<name>A0A316YVV6_9BASI</name>
<evidence type="ECO:0000256" key="5">
    <source>
        <dbReference type="ARBA" id="ARBA00022670"/>
    </source>
</evidence>
<dbReference type="CDD" id="cd11377">
    <property type="entry name" value="Pro-peptidase_S53"/>
    <property type="match status" value="1"/>
</dbReference>
<dbReference type="EC" id="3.4.14.10" evidence="4"/>
<dbReference type="Proteomes" id="UP000245768">
    <property type="component" value="Unassembled WGS sequence"/>
</dbReference>
<protein>
    <recommendedName>
        <fullName evidence="4">tripeptidyl-peptidase II</fullName>
        <ecNumber evidence="4">3.4.14.10</ecNumber>
    </recommendedName>
</protein>
<reference evidence="14 15" key="1">
    <citation type="journal article" date="2018" name="Mol. Biol. Evol.">
        <title>Broad Genomic Sampling Reveals a Smut Pathogenic Ancestry of the Fungal Clade Ustilaginomycotina.</title>
        <authorList>
            <person name="Kijpornyongpan T."/>
            <person name="Mondo S.J."/>
            <person name="Barry K."/>
            <person name="Sandor L."/>
            <person name="Lee J."/>
            <person name="Lipzen A."/>
            <person name="Pangilinan J."/>
            <person name="LaButti K."/>
            <person name="Hainaut M."/>
            <person name="Henrissat B."/>
            <person name="Grigoriev I.V."/>
            <person name="Spatafora J.W."/>
            <person name="Aime M.C."/>
        </authorList>
    </citation>
    <scope>NUCLEOTIDE SEQUENCE [LARGE SCALE GENOMIC DNA]</scope>
    <source>
        <strain evidence="14 15">MCA 4198</strain>
    </source>
</reference>
<keyword evidence="9 11" id="KW-0106">Calcium</keyword>
<dbReference type="SMART" id="SM00944">
    <property type="entry name" value="Pro-kuma_activ"/>
    <property type="match status" value="1"/>
</dbReference>
<dbReference type="InterPro" id="IPR000209">
    <property type="entry name" value="Peptidase_S8/S53_dom"/>
</dbReference>
<evidence type="ECO:0000256" key="12">
    <source>
        <dbReference type="SAM" id="SignalP"/>
    </source>
</evidence>
<evidence type="ECO:0000256" key="10">
    <source>
        <dbReference type="ARBA" id="ARBA00023145"/>
    </source>
</evidence>
<evidence type="ECO:0000256" key="11">
    <source>
        <dbReference type="PROSITE-ProRule" id="PRU01032"/>
    </source>
</evidence>
<dbReference type="RefSeq" id="XP_025380607.1">
    <property type="nucleotide sequence ID" value="XM_025520492.1"/>
</dbReference>
<dbReference type="OrthoDB" id="409122at2759"/>
<feature type="domain" description="Peptidase S53" evidence="13">
    <location>
        <begin position="228"/>
        <end position="588"/>
    </location>
</feature>
<comment type="function">
    <text evidence="2">Secreted tripeptidyl-peptidase which degrades proteins at acidic pHs and is involved in virulence.</text>
</comment>
<dbReference type="PANTHER" id="PTHR14218:SF15">
    <property type="entry name" value="TRIPEPTIDYL-PEPTIDASE 1"/>
    <property type="match status" value="1"/>
</dbReference>
<evidence type="ECO:0000256" key="3">
    <source>
        <dbReference type="ARBA" id="ARBA00004239"/>
    </source>
</evidence>
<comment type="subcellular location">
    <subcellularLocation>
        <location evidence="3">Secreted</location>
        <location evidence="3">Extracellular space</location>
    </subcellularLocation>
</comment>
<evidence type="ECO:0000256" key="6">
    <source>
        <dbReference type="ARBA" id="ARBA00022723"/>
    </source>
</evidence>
<dbReference type="GO" id="GO:0005576">
    <property type="term" value="C:extracellular region"/>
    <property type="evidence" value="ECO:0007669"/>
    <property type="project" value="UniProtKB-SubCell"/>
</dbReference>
<evidence type="ECO:0000256" key="4">
    <source>
        <dbReference type="ARBA" id="ARBA00012462"/>
    </source>
</evidence>
<dbReference type="SUPFAM" id="SSF54897">
    <property type="entry name" value="Protease propeptides/inhibitors"/>
    <property type="match status" value="1"/>
</dbReference>
<keyword evidence="12" id="KW-0732">Signal</keyword>
<dbReference type="PROSITE" id="PS51695">
    <property type="entry name" value="SEDOLISIN"/>
    <property type="match status" value="1"/>
</dbReference>
<dbReference type="InParanoid" id="A0A316YVV6"/>
<keyword evidence="7 11" id="KW-0378">Hydrolase</keyword>
<comment type="cofactor">
    <cofactor evidence="11">
        <name>Ca(2+)</name>
        <dbReference type="ChEBI" id="CHEBI:29108"/>
    </cofactor>
    <text evidence="11">Binds 1 Ca(2+) ion per subunit.</text>
</comment>
<feature type="active site" description="Charge relay system" evidence="11">
    <location>
        <position position="507"/>
    </location>
</feature>
<organism evidence="14 15">
    <name type="scientific">Acaromyces ingoldii</name>
    <dbReference type="NCBI Taxonomy" id="215250"/>
    <lineage>
        <taxon>Eukaryota</taxon>
        <taxon>Fungi</taxon>
        <taxon>Dikarya</taxon>
        <taxon>Basidiomycota</taxon>
        <taxon>Ustilaginomycotina</taxon>
        <taxon>Exobasidiomycetes</taxon>
        <taxon>Exobasidiales</taxon>
        <taxon>Cryptobasidiaceae</taxon>
        <taxon>Acaromyces</taxon>
    </lineage>
</organism>
<dbReference type="Pfam" id="PF00082">
    <property type="entry name" value="Peptidase_S8"/>
    <property type="match status" value="1"/>
</dbReference>
<dbReference type="PANTHER" id="PTHR14218">
    <property type="entry name" value="PROTEASE S8 TRIPEPTIDYL PEPTIDASE I CLN2"/>
    <property type="match status" value="1"/>
</dbReference>
<dbReference type="GO" id="GO:0008240">
    <property type="term" value="F:tripeptidyl-peptidase activity"/>
    <property type="evidence" value="ECO:0007669"/>
    <property type="project" value="UniProtKB-EC"/>
</dbReference>
<dbReference type="InterPro" id="IPR036852">
    <property type="entry name" value="Peptidase_S8/S53_dom_sf"/>
</dbReference>
<dbReference type="GO" id="GO:0004252">
    <property type="term" value="F:serine-type endopeptidase activity"/>
    <property type="evidence" value="ECO:0007669"/>
    <property type="project" value="UniProtKB-UniRule"/>
</dbReference>
<dbReference type="InterPro" id="IPR015366">
    <property type="entry name" value="S53_propep"/>
</dbReference>
<proteinExistence type="predicted"/>
<feature type="chain" id="PRO_5016262461" description="tripeptidyl-peptidase II" evidence="12">
    <location>
        <begin position="24"/>
        <end position="588"/>
    </location>
</feature>
<dbReference type="GeneID" id="37042408"/>
<evidence type="ECO:0000313" key="15">
    <source>
        <dbReference type="Proteomes" id="UP000245768"/>
    </source>
</evidence>
<feature type="binding site" evidence="11">
    <location>
        <position position="569"/>
    </location>
    <ligand>
        <name>Ca(2+)</name>
        <dbReference type="ChEBI" id="CHEBI:29108"/>
    </ligand>
</feature>
<evidence type="ECO:0000256" key="1">
    <source>
        <dbReference type="ARBA" id="ARBA00001910"/>
    </source>
</evidence>
<keyword evidence="10" id="KW-0865">Zymogen</keyword>
<feature type="binding site" evidence="11">
    <location>
        <position position="547"/>
    </location>
    <ligand>
        <name>Ca(2+)</name>
        <dbReference type="ChEBI" id="CHEBI:29108"/>
    </ligand>
</feature>
<gene>
    <name evidence="14" type="ORF">FA10DRAFT_264060</name>
</gene>
<dbReference type="Pfam" id="PF09286">
    <property type="entry name" value="Pro-kuma_activ"/>
    <property type="match status" value="1"/>
</dbReference>
<feature type="active site" description="Charge relay system" evidence="11">
    <location>
        <position position="303"/>
    </location>
</feature>
<evidence type="ECO:0000313" key="14">
    <source>
        <dbReference type="EMBL" id="PWN93409.1"/>
    </source>
</evidence>
<keyword evidence="6 11" id="KW-0479">Metal-binding</keyword>
<dbReference type="GO" id="GO:0046872">
    <property type="term" value="F:metal ion binding"/>
    <property type="evidence" value="ECO:0007669"/>
    <property type="project" value="UniProtKB-UniRule"/>
</dbReference>
<dbReference type="SUPFAM" id="SSF52743">
    <property type="entry name" value="Subtilisin-like"/>
    <property type="match status" value="1"/>
</dbReference>
<comment type="catalytic activity">
    <reaction evidence="1">
        <text>Release of an N-terminal tripeptide from a polypeptide.</text>
        <dbReference type="EC" id="3.4.14.10"/>
    </reaction>
</comment>
<sequence>MFGAKKLLASVTLAIAFAGSALAYPTPNTVRRADGSVVKSAPSIIPQIWQEIGNAIDTDAFEFTMALSSANMDGLTERMNQIAATNGQWLTDDELAQYARPSDETTNVVKSYLKAQGIADDAITASKFGDQLTVKTTVAQTAKLFAAQFQKFNVNGVTTARTKSFTIPQEIAAAVSDVFPLVNFGSVRHMTAVIEDDHFNSTVAERAFQESVELLESRATPSSCSTSAVTPQCLKDYYGRSSYSPSTGSSRPDVGVMGYIDQYVSQTDLTNFLKSYSSNAASYKIPIVLRNGATNDQSNAGVEAMLDVETVVSQTYPLTSNFIAEGNSQTAGDIFLLTFNDLINNFDSTNRPKVISISYGSDESEFTSSQAQSMCTAAQKLTSLGTTIVVSSGDNGVGGQDGDTCPPFVPTYPGGCPYILSVGATQAFSPEVMVDTSLAGFYSGAAASNIFAIPSYQSSQVASYESAIGTMGGNYNTKGRVFPDLAAQGSKYRIIYNGRSATVGGTSASAPLVSSFLALVNDKRTKAGSGLIGWAQPSLYKTMLNDITSGGSYGCGSSSAGFPARSGWDASSGQGSPMFNLLSSAFGV</sequence>
<evidence type="ECO:0000256" key="7">
    <source>
        <dbReference type="ARBA" id="ARBA00022801"/>
    </source>
</evidence>
<dbReference type="EMBL" id="KZ819634">
    <property type="protein sequence ID" value="PWN93409.1"/>
    <property type="molecule type" value="Genomic_DNA"/>
</dbReference>
<dbReference type="CDD" id="cd04056">
    <property type="entry name" value="Peptidases_S53"/>
    <property type="match status" value="1"/>
</dbReference>
<feature type="active site" description="Charge relay system" evidence="11">
    <location>
        <position position="307"/>
    </location>
</feature>
<evidence type="ECO:0000256" key="2">
    <source>
        <dbReference type="ARBA" id="ARBA00002451"/>
    </source>
</evidence>
<dbReference type="STRING" id="215250.A0A316YVV6"/>
<evidence type="ECO:0000259" key="13">
    <source>
        <dbReference type="PROSITE" id="PS51695"/>
    </source>
</evidence>
<keyword evidence="8 11" id="KW-0720">Serine protease</keyword>